<reference evidence="1" key="1">
    <citation type="submission" date="2023-08" db="EMBL/GenBank/DDBJ databases">
        <title>Genomic characterization of piscicolin 126 produced by Carnobacterium maltaromaticum CM22 strain isolated from salmon (Salmo salar).</title>
        <authorList>
            <person name="Gonzalez-Gragera E."/>
            <person name="Garcia-Lopez J.D."/>
            <person name="Teso-Perez C."/>
            <person name="Gimenez-Hernandez I."/>
            <person name="Peralta-Sanchez J.M."/>
            <person name="Valdivia E."/>
            <person name="Montalban-Lopez M."/>
            <person name="Martin-Platero A.M."/>
            <person name="Banos A."/>
            <person name="Martinez-Bueno M."/>
        </authorList>
    </citation>
    <scope>NUCLEOTIDE SEQUENCE</scope>
    <source>
        <strain evidence="1">CM22</strain>
    </source>
</reference>
<evidence type="ECO:0000313" key="1">
    <source>
        <dbReference type="EMBL" id="MDZ5758941.1"/>
    </source>
</evidence>
<dbReference type="AlphaFoldDB" id="A0AAW9K2K7"/>
<evidence type="ECO:0000313" key="2">
    <source>
        <dbReference type="Proteomes" id="UP001290462"/>
    </source>
</evidence>
<proteinExistence type="predicted"/>
<dbReference type="Proteomes" id="UP001290462">
    <property type="component" value="Unassembled WGS sequence"/>
</dbReference>
<protein>
    <submittedName>
        <fullName evidence="1">Uncharacterized protein</fullName>
    </submittedName>
</protein>
<accession>A0AAW9K2K7</accession>
<gene>
    <name evidence="1" type="ORF">RAK27_09765</name>
</gene>
<dbReference type="EMBL" id="JAVBVO010000003">
    <property type="protein sequence ID" value="MDZ5758941.1"/>
    <property type="molecule type" value="Genomic_DNA"/>
</dbReference>
<comment type="caution">
    <text evidence="1">The sequence shown here is derived from an EMBL/GenBank/DDBJ whole genome shotgun (WGS) entry which is preliminary data.</text>
</comment>
<sequence length="52" mass="6103">MTNIIEIMDKIQNINNPVTEVSYINCETKVYLHQKKQLQLKSAWMNSLADLH</sequence>
<name>A0AAW9K2K7_CARML</name>
<organism evidence="1 2">
    <name type="scientific">Carnobacterium maltaromaticum</name>
    <name type="common">Carnobacterium piscicola</name>
    <dbReference type="NCBI Taxonomy" id="2751"/>
    <lineage>
        <taxon>Bacteria</taxon>
        <taxon>Bacillati</taxon>
        <taxon>Bacillota</taxon>
        <taxon>Bacilli</taxon>
        <taxon>Lactobacillales</taxon>
        <taxon>Carnobacteriaceae</taxon>
        <taxon>Carnobacterium</taxon>
    </lineage>
</organism>